<dbReference type="EMBL" id="CAJNYV010003921">
    <property type="protein sequence ID" value="CAF3621913.1"/>
    <property type="molecule type" value="Genomic_DNA"/>
</dbReference>
<dbReference type="Proteomes" id="UP000663825">
    <property type="component" value="Unassembled WGS sequence"/>
</dbReference>
<evidence type="ECO:0000313" key="2">
    <source>
        <dbReference type="EMBL" id="CAF3621913.1"/>
    </source>
</evidence>
<evidence type="ECO:0000313" key="3">
    <source>
        <dbReference type="Proteomes" id="UP000663865"/>
    </source>
</evidence>
<comment type="caution">
    <text evidence="2">The sequence shown here is derived from an EMBL/GenBank/DDBJ whole genome shotgun (WGS) entry which is preliminary data.</text>
</comment>
<dbReference type="Proteomes" id="UP000663865">
    <property type="component" value="Unassembled WGS sequence"/>
</dbReference>
<dbReference type="EMBL" id="CAJNXB010001640">
    <property type="protein sequence ID" value="CAF3183930.1"/>
    <property type="molecule type" value="Genomic_DNA"/>
</dbReference>
<evidence type="ECO:0000313" key="1">
    <source>
        <dbReference type="EMBL" id="CAF3183930.1"/>
    </source>
</evidence>
<sequence length="345" mass="38644">MATSYGIKQSIIEYIINISNENKKKKYFMKFSMLSENNLIIDGWIFSNNPGILSSPLGIALSNSYKNQTGLRLWGSLEQVDGSSIFRMQSWNQFQSANPSFSIDLRNNEVVLLRDALISTETSTIEISIIDIRPTYEYEVQNTTKTTTFVLIGDATCTSYLMINDLKPDTICTEKTYVLTKVRSKKFNGSIILSTTIDTNISISMNEILPDISNIGTTLELDLNDNKTITTRIDEITDIHRMTACVTCKGDLVDVMGTTTLVYCGKCHRHSLKKNLSRNISTTIVIQIEKHTLRASDLVLNELLTLVGASVDDTDTDIAAAVLSYGNIFIQYSELRKQILLVMKP</sequence>
<proteinExistence type="predicted"/>
<name>A0A818PE25_9BILA</name>
<reference evidence="2" key="1">
    <citation type="submission" date="2021-02" db="EMBL/GenBank/DDBJ databases">
        <authorList>
            <person name="Nowell W R."/>
        </authorList>
    </citation>
    <scope>NUCLEOTIDE SEQUENCE</scope>
</reference>
<protein>
    <submittedName>
        <fullName evidence="2">Uncharacterized protein</fullName>
    </submittedName>
</protein>
<accession>A0A818PE25</accession>
<dbReference type="OrthoDB" id="10052537at2759"/>
<gene>
    <name evidence="2" type="ORF">KIK155_LOCUS21963</name>
    <name evidence="1" type="ORF">TIS948_LOCUS11520</name>
</gene>
<organism evidence="2 3">
    <name type="scientific">Rotaria socialis</name>
    <dbReference type="NCBI Taxonomy" id="392032"/>
    <lineage>
        <taxon>Eukaryota</taxon>
        <taxon>Metazoa</taxon>
        <taxon>Spiralia</taxon>
        <taxon>Gnathifera</taxon>
        <taxon>Rotifera</taxon>
        <taxon>Eurotatoria</taxon>
        <taxon>Bdelloidea</taxon>
        <taxon>Philodinida</taxon>
        <taxon>Philodinidae</taxon>
        <taxon>Rotaria</taxon>
    </lineage>
</organism>
<dbReference type="AlphaFoldDB" id="A0A818PE25"/>